<accession>A0ABV7FFB8</accession>
<feature type="domain" description="Bacteriophage Mx8 p63 C-terminal" evidence="1">
    <location>
        <begin position="157"/>
        <end position="249"/>
    </location>
</feature>
<evidence type="ECO:0000259" key="1">
    <source>
        <dbReference type="Pfam" id="PF10546"/>
    </source>
</evidence>
<name>A0ABV7FFB8_9GAMM</name>
<proteinExistence type="predicted"/>
<keyword evidence="3" id="KW-1185">Reference proteome</keyword>
<evidence type="ECO:0000313" key="3">
    <source>
        <dbReference type="Proteomes" id="UP001595555"/>
    </source>
</evidence>
<sequence>MDVFECTHKGELEIGEKRIACAVLSNGKRIITQTALFDAFDRPRKGEKRIEGLPSVIGAKNLLPFVSDELREKSEPIHYYLQNGKITAGYDAELIPLICELYLLAHDKGDVLLESQIKIVTQANILIRSLAKIGITALIDEATGYQYERENNALQELLKAYISEEFLKWQSRFPRKYYQELYRIYGWDYNPLNMKHPQYLGKFTNEYVYDYMPPGVLDELRNKNPLNANGYRTKKHHQFLTGDIGIPHLEKHITKLITVMELSDGIDDFKQNFNKIFHKVEQMKITFEK</sequence>
<dbReference type="RefSeq" id="WP_378119270.1">
    <property type="nucleotide sequence ID" value="NZ_JBHRTF010000004.1"/>
</dbReference>
<evidence type="ECO:0000313" key="2">
    <source>
        <dbReference type="EMBL" id="MFC3116217.1"/>
    </source>
</evidence>
<comment type="caution">
    <text evidence="2">The sequence shown here is derived from an EMBL/GenBank/DDBJ whole genome shotgun (WGS) entry which is preliminary data.</text>
</comment>
<reference evidence="3" key="1">
    <citation type="journal article" date="2019" name="Int. J. Syst. Evol. Microbiol.">
        <title>The Global Catalogue of Microorganisms (GCM) 10K type strain sequencing project: providing services to taxonomists for standard genome sequencing and annotation.</title>
        <authorList>
            <consortium name="The Broad Institute Genomics Platform"/>
            <consortium name="The Broad Institute Genome Sequencing Center for Infectious Disease"/>
            <person name="Wu L."/>
            <person name="Ma J."/>
        </authorList>
    </citation>
    <scope>NUCLEOTIDE SEQUENCE [LARGE SCALE GENOMIC DNA]</scope>
    <source>
        <strain evidence="3">KCTC 52237</strain>
    </source>
</reference>
<protein>
    <submittedName>
        <fullName evidence="2">P63C domain-containing protein</fullName>
    </submittedName>
</protein>
<dbReference type="InterPro" id="IPR018874">
    <property type="entry name" value="Phage_Mx8_p63_C"/>
</dbReference>
<organism evidence="2 3">
    <name type="scientific">Cellvibrio fontiphilus</name>
    <dbReference type="NCBI Taxonomy" id="1815559"/>
    <lineage>
        <taxon>Bacteria</taxon>
        <taxon>Pseudomonadati</taxon>
        <taxon>Pseudomonadota</taxon>
        <taxon>Gammaproteobacteria</taxon>
        <taxon>Cellvibrionales</taxon>
        <taxon>Cellvibrionaceae</taxon>
        <taxon>Cellvibrio</taxon>
    </lineage>
</organism>
<dbReference type="Pfam" id="PF10546">
    <property type="entry name" value="P63C"/>
    <property type="match status" value="1"/>
</dbReference>
<gene>
    <name evidence="2" type="ORF">ACFODX_11665</name>
</gene>
<dbReference type="EMBL" id="JBHRTF010000004">
    <property type="protein sequence ID" value="MFC3116217.1"/>
    <property type="molecule type" value="Genomic_DNA"/>
</dbReference>
<dbReference type="Proteomes" id="UP001595555">
    <property type="component" value="Unassembled WGS sequence"/>
</dbReference>